<evidence type="ECO:0000256" key="6">
    <source>
        <dbReference type="ARBA" id="ARBA00023122"/>
    </source>
</evidence>
<dbReference type="InterPro" id="IPR005170">
    <property type="entry name" value="Transptr-assoc_dom"/>
</dbReference>
<organism evidence="13 14">
    <name type="scientific">Selenihalanaerobacter shriftii</name>
    <dbReference type="NCBI Taxonomy" id="142842"/>
    <lineage>
        <taxon>Bacteria</taxon>
        <taxon>Bacillati</taxon>
        <taxon>Bacillota</taxon>
        <taxon>Clostridia</taxon>
        <taxon>Halanaerobiales</taxon>
        <taxon>Halobacteroidaceae</taxon>
        <taxon>Selenihalanaerobacter</taxon>
    </lineage>
</organism>
<dbReference type="SUPFAM" id="SSF54631">
    <property type="entry name" value="CBS-domain pair"/>
    <property type="match status" value="1"/>
</dbReference>
<dbReference type="Gene3D" id="3.10.580.10">
    <property type="entry name" value="CBS-domain"/>
    <property type="match status" value="1"/>
</dbReference>
<feature type="transmembrane region" description="Helical" evidence="10">
    <location>
        <begin position="98"/>
        <end position="116"/>
    </location>
</feature>
<dbReference type="GO" id="GO:0005886">
    <property type="term" value="C:plasma membrane"/>
    <property type="evidence" value="ECO:0007669"/>
    <property type="project" value="TreeGrafter"/>
</dbReference>
<evidence type="ECO:0000256" key="3">
    <source>
        <dbReference type="ARBA" id="ARBA00022692"/>
    </source>
</evidence>
<dbReference type="RefSeq" id="WP_327293162.1">
    <property type="nucleotide sequence ID" value="NZ_FUWM01000022.1"/>
</dbReference>
<dbReference type="AlphaFoldDB" id="A0A1T4PYD4"/>
<keyword evidence="5 9" id="KW-1133">Transmembrane helix</keyword>
<dbReference type="PANTHER" id="PTHR22777:SF17">
    <property type="entry name" value="UPF0053 PROTEIN SLL0260"/>
    <property type="match status" value="1"/>
</dbReference>
<name>A0A1T4PYD4_9FIRM</name>
<dbReference type="Gene3D" id="3.30.465.10">
    <property type="match status" value="1"/>
</dbReference>
<dbReference type="InterPro" id="IPR036318">
    <property type="entry name" value="FAD-bd_PCMH-like_sf"/>
</dbReference>
<dbReference type="GO" id="GO:0050660">
    <property type="term" value="F:flavin adenine dinucleotide binding"/>
    <property type="evidence" value="ECO:0007669"/>
    <property type="project" value="InterPro"/>
</dbReference>
<dbReference type="PROSITE" id="PS51371">
    <property type="entry name" value="CBS"/>
    <property type="match status" value="2"/>
</dbReference>
<evidence type="ECO:0000256" key="9">
    <source>
        <dbReference type="PROSITE-ProRule" id="PRU01193"/>
    </source>
</evidence>
<protein>
    <submittedName>
        <fullName evidence="13">Gliding motility-associated protein GldE</fullName>
    </submittedName>
</protein>
<dbReference type="FunFam" id="3.10.580.10:FF:000002">
    <property type="entry name" value="Magnesium/cobalt efflux protein CorC"/>
    <property type="match status" value="1"/>
</dbReference>
<feature type="domain" description="CBS" evidence="11">
    <location>
        <begin position="214"/>
        <end position="274"/>
    </location>
</feature>
<evidence type="ECO:0000313" key="13">
    <source>
        <dbReference type="EMBL" id="SJZ96261.1"/>
    </source>
</evidence>
<dbReference type="InterPro" id="IPR002550">
    <property type="entry name" value="CNNM"/>
</dbReference>
<dbReference type="PANTHER" id="PTHR22777">
    <property type="entry name" value="HEMOLYSIN-RELATED"/>
    <property type="match status" value="1"/>
</dbReference>
<dbReference type="EMBL" id="FUWM01000022">
    <property type="protein sequence ID" value="SJZ96261.1"/>
    <property type="molecule type" value="Genomic_DNA"/>
</dbReference>
<evidence type="ECO:0000256" key="8">
    <source>
        <dbReference type="PROSITE-ProRule" id="PRU00703"/>
    </source>
</evidence>
<feature type="transmembrane region" description="Helical" evidence="10">
    <location>
        <begin position="12"/>
        <end position="30"/>
    </location>
</feature>
<dbReference type="SMART" id="SM00116">
    <property type="entry name" value="CBS"/>
    <property type="match status" value="2"/>
</dbReference>
<dbReference type="InterPro" id="IPR044751">
    <property type="entry name" value="Ion_transp-like_CBS"/>
</dbReference>
<keyword evidence="7 9" id="KW-0472">Membrane</keyword>
<dbReference type="InterPro" id="IPR016169">
    <property type="entry name" value="FAD-bd_PCMH_sub2"/>
</dbReference>
<dbReference type="STRING" id="142842.SAMN02745118_02348"/>
<dbReference type="InterPro" id="IPR046342">
    <property type="entry name" value="CBS_dom_sf"/>
</dbReference>
<dbReference type="SUPFAM" id="SSF56176">
    <property type="entry name" value="FAD-binding/transporter-associated domain-like"/>
    <property type="match status" value="1"/>
</dbReference>
<dbReference type="Pfam" id="PF03471">
    <property type="entry name" value="CorC_HlyC"/>
    <property type="match status" value="1"/>
</dbReference>
<evidence type="ECO:0000256" key="5">
    <source>
        <dbReference type="ARBA" id="ARBA00022989"/>
    </source>
</evidence>
<evidence type="ECO:0000256" key="1">
    <source>
        <dbReference type="ARBA" id="ARBA00004141"/>
    </source>
</evidence>
<keyword evidence="4" id="KW-0677">Repeat</keyword>
<dbReference type="Proteomes" id="UP000190625">
    <property type="component" value="Unassembled WGS sequence"/>
</dbReference>
<evidence type="ECO:0000259" key="11">
    <source>
        <dbReference type="PROSITE" id="PS51371"/>
    </source>
</evidence>
<feature type="domain" description="CBS" evidence="11">
    <location>
        <begin position="278"/>
        <end position="335"/>
    </location>
</feature>
<feature type="transmembrane region" description="Helical" evidence="10">
    <location>
        <begin position="136"/>
        <end position="159"/>
    </location>
</feature>
<reference evidence="14" key="1">
    <citation type="submission" date="2017-02" db="EMBL/GenBank/DDBJ databases">
        <authorList>
            <person name="Varghese N."/>
            <person name="Submissions S."/>
        </authorList>
    </citation>
    <scope>NUCLEOTIDE SEQUENCE [LARGE SCALE GENOMIC DNA]</scope>
    <source>
        <strain evidence="14">ATCC BAA-73</strain>
    </source>
</reference>
<dbReference type="SMART" id="SM01091">
    <property type="entry name" value="CorC_HlyC"/>
    <property type="match status" value="1"/>
</dbReference>
<comment type="subcellular location">
    <subcellularLocation>
        <location evidence="1">Membrane</location>
        <topology evidence="1">Multi-pass membrane protein</topology>
    </subcellularLocation>
</comment>
<keyword evidence="3 9" id="KW-0812">Transmembrane</keyword>
<dbReference type="CDD" id="cd04590">
    <property type="entry name" value="CBS_pair_CorC_HlyC_assoc"/>
    <property type="match status" value="1"/>
</dbReference>
<evidence type="ECO:0000256" key="10">
    <source>
        <dbReference type="SAM" id="Phobius"/>
    </source>
</evidence>
<dbReference type="Pfam" id="PF00571">
    <property type="entry name" value="CBS"/>
    <property type="match status" value="2"/>
</dbReference>
<accession>A0A1T4PYD4</accession>
<evidence type="ECO:0000256" key="4">
    <source>
        <dbReference type="ARBA" id="ARBA00022737"/>
    </source>
</evidence>
<evidence type="ECO:0000256" key="7">
    <source>
        <dbReference type="ARBA" id="ARBA00023136"/>
    </source>
</evidence>
<evidence type="ECO:0000256" key="2">
    <source>
        <dbReference type="ARBA" id="ARBA00006337"/>
    </source>
</evidence>
<sequence>MAVMYDLISLQTLELVALGVLFILSGFFSGSETALMSVNRVKIKHLTQEDDQKAKIVDRLLDQPDKLLTTILVGNNLVNIAASSIATALAIDLFGTKGVGIATGLVTLFILIFGEITPKSFATQNSVLASKWVSRYIEIFSYIFAPFIKILTFVTSFIIKALGGKPNQRKPFVTEEEIKKFVNVGEREGVIEADEREMINSIFDFDDTIVKEIMIPRIDMVCVEVSTPIKELVELIIDLGYSRVPVYNDTIDNIVGIVYAKDLLNFLNKDKPAEIKKIMRPAYYIPETKEIDSLLTELRKEKIHMAIILDEYGGTEGLVTIEDLLEEIVGDIQDEYDVEEKQIKVISENEILADSRVDIDEINEIMEVDLPEENYETISGFILSILGYVPEEQEEIEFENLTLVVENTIQRRISKVRIIKKDPVEAGESLAEVE</sequence>
<dbReference type="PROSITE" id="PS51846">
    <property type="entry name" value="CNNM"/>
    <property type="match status" value="1"/>
</dbReference>
<dbReference type="Pfam" id="PF01595">
    <property type="entry name" value="CNNM"/>
    <property type="match status" value="1"/>
</dbReference>
<proteinExistence type="inferred from homology"/>
<comment type="similarity">
    <text evidence="2">Belongs to the UPF0053 family.</text>
</comment>
<keyword evidence="14" id="KW-1185">Reference proteome</keyword>
<feature type="domain" description="CNNM transmembrane" evidence="12">
    <location>
        <begin position="7"/>
        <end position="195"/>
    </location>
</feature>
<gene>
    <name evidence="13" type="ORF">SAMN02745118_02348</name>
</gene>
<dbReference type="InterPro" id="IPR000644">
    <property type="entry name" value="CBS_dom"/>
</dbReference>
<keyword evidence="6 8" id="KW-0129">CBS domain</keyword>
<evidence type="ECO:0000259" key="12">
    <source>
        <dbReference type="PROSITE" id="PS51846"/>
    </source>
</evidence>
<evidence type="ECO:0000313" key="14">
    <source>
        <dbReference type="Proteomes" id="UP000190625"/>
    </source>
</evidence>
<feature type="transmembrane region" description="Helical" evidence="10">
    <location>
        <begin position="67"/>
        <end position="91"/>
    </location>
</feature>